<name>A0A7D9M0J1_PARCT</name>
<sequence>MLLALSDATCKSSLFKMYSDRYLPNHVIKTVLVTSQFECSMTCSRHDACESWNLYETAQLGLTCELNSATTVLENSLPRRDGAIFGRRLDIDSDK</sequence>
<organism evidence="1 2">
    <name type="scientific">Paramuricea clavata</name>
    <name type="common">Red gorgonian</name>
    <name type="synonym">Violescent sea-whip</name>
    <dbReference type="NCBI Taxonomy" id="317549"/>
    <lineage>
        <taxon>Eukaryota</taxon>
        <taxon>Metazoa</taxon>
        <taxon>Cnidaria</taxon>
        <taxon>Anthozoa</taxon>
        <taxon>Octocorallia</taxon>
        <taxon>Malacalcyonacea</taxon>
        <taxon>Plexauridae</taxon>
        <taxon>Paramuricea</taxon>
    </lineage>
</organism>
<feature type="non-terminal residue" evidence="1">
    <location>
        <position position="95"/>
    </location>
</feature>
<evidence type="ECO:0000313" key="2">
    <source>
        <dbReference type="Proteomes" id="UP001152795"/>
    </source>
</evidence>
<dbReference type="PROSITE" id="PS50948">
    <property type="entry name" value="PAN"/>
    <property type="match status" value="1"/>
</dbReference>
<reference evidence="1" key="1">
    <citation type="submission" date="2020-04" db="EMBL/GenBank/DDBJ databases">
        <authorList>
            <person name="Alioto T."/>
            <person name="Alioto T."/>
            <person name="Gomez Garrido J."/>
        </authorList>
    </citation>
    <scope>NUCLEOTIDE SEQUENCE</scope>
    <source>
        <strain evidence="1">A484AB</strain>
    </source>
</reference>
<comment type="caution">
    <text evidence="1">The sequence shown here is derived from an EMBL/GenBank/DDBJ whole genome shotgun (WGS) entry which is preliminary data.</text>
</comment>
<dbReference type="EMBL" id="CACRXK020027719">
    <property type="protein sequence ID" value="CAB4041067.1"/>
    <property type="molecule type" value="Genomic_DNA"/>
</dbReference>
<dbReference type="AlphaFoldDB" id="A0A7D9M0J1"/>
<dbReference type="InterPro" id="IPR003609">
    <property type="entry name" value="Pan_app"/>
</dbReference>
<gene>
    <name evidence="1" type="ORF">PACLA_8A002403</name>
</gene>
<proteinExistence type="predicted"/>
<evidence type="ECO:0000313" key="1">
    <source>
        <dbReference type="EMBL" id="CAB4041067.1"/>
    </source>
</evidence>
<keyword evidence="2" id="KW-1185">Reference proteome</keyword>
<dbReference type="Pfam" id="PF00024">
    <property type="entry name" value="PAN_1"/>
    <property type="match status" value="1"/>
</dbReference>
<dbReference type="Proteomes" id="UP001152795">
    <property type="component" value="Unassembled WGS sequence"/>
</dbReference>
<protein>
    <submittedName>
        <fullName evidence="1">Uncharacterized protein</fullName>
    </submittedName>
</protein>
<accession>A0A7D9M0J1</accession>
<dbReference type="Gene3D" id="3.50.4.10">
    <property type="entry name" value="Hepatocyte Growth Factor"/>
    <property type="match status" value="1"/>
</dbReference>
<dbReference type="OrthoDB" id="5971814at2759"/>